<gene>
    <name evidence="8" type="ORF">LV75_006104</name>
</gene>
<organism evidence="8 9">
    <name type="scientific">Actinokineospora diospyrosa</name>
    <dbReference type="NCBI Taxonomy" id="103728"/>
    <lineage>
        <taxon>Bacteria</taxon>
        <taxon>Bacillati</taxon>
        <taxon>Actinomycetota</taxon>
        <taxon>Actinomycetes</taxon>
        <taxon>Pseudonocardiales</taxon>
        <taxon>Pseudonocardiaceae</taxon>
        <taxon>Actinokineospora</taxon>
    </lineage>
</organism>
<name>A0ABT1ILZ1_9PSEU</name>
<protein>
    <submittedName>
        <fullName evidence="8">Transcriptional regulator, MarR family</fullName>
    </submittedName>
</protein>
<reference evidence="8 9" key="1">
    <citation type="submission" date="2022-06" db="EMBL/GenBank/DDBJ databases">
        <title>Genomic Encyclopedia of Archaeal and Bacterial Type Strains, Phase II (KMG-II): from individual species to whole genera.</title>
        <authorList>
            <person name="Goeker M."/>
        </authorList>
    </citation>
    <scope>NUCLEOTIDE SEQUENCE [LARGE SCALE GENOMIC DNA]</scope>
    <source>
        <strain evidence="8 9">DSM 44255</strain>
    </source>
</reference>
<feature type="region of interest" description="Disordered" evidence="6">
    <location>
        <begin position="150"/>
        <end position="183"/>
    </location>
</feature>
<comment type="subcellular location">
    <subcellularLocation>
        <location evidence="1">Cytoplasm</location>
    </subcellularLocation>
</comment>
<dbReference type="InterPro" id="IPR039422">
    <property type="entry name" value="MarR/SlyA-like"/>
</dbReference>
<keyword evidence="2" id="KW-0963">Cytoplasm</keyword>
<dbReference type="Pfam" id="PF22381">
    <property type="entry name" value="Staph_reg_Sar_Rot"/>
    <property type="match status" value="1"/>
</dbReference>
<evidence type="ECO:0000256" key="6">
    <source>
        <dbReference type="SAM" id="MobiDB-lite"/>
    </source>
</evidence>
<feature type="domain" description="HTH marR-type" evidence="7">
    <location>
        <begin position="15"/>
        <end position="145"/>
    </location>
</feature>
<evidence type="ECO:0000256" key="1">
    <source>
        <dbReference type="ARBA" id="ARBA00004496"/>
    </source>
</evidence>
<dbReference type="InterPro" id="IPR036388">
    <property type="entry name" value="WH-like_DNA-bd_sf"/>
</dbReference>
<dbReference type="PANTHER" id="PTHR33164:SF5">
    <property type="entry name" value="ORGANIC HYDROPEROXIDE RESISTANCE TRANSCRIPTIONAL REGULATOR"/>
    <property type="match status" value="1"/>
</dbReference>
<evidence type="ECO:0000256" key="4">
    <source>
        <dbReference type="ARBA" id="ARBA00023125"/>
    </source>
</evidence>
<keyword evidence="3" id="KW-0805">Transcription regulation</keyword>
<evidence type="ECO:0000256" key="2">
    <source>
        <dbReference type="ARBA" id="ARBA00022490"/>
    </source>
</evidence>
<dbReference type="PRINTS" id="PR00598">
    <property type="entry name" value="HTHMARR"/>
</dbReference>
<accession>A0ABT1ILZ1</accession>
<keyword evidence="9" id="KW-1185">Reference proteome</keyword>
<comment type="caution">
    <text evidence="8">The sequence shown here is derived from an EMBL/GenBank/DDBJ whole genome shotgun (WGS) entry which is preliminary data.</text>
</comment>
<keyword evidence="5" id="KW-0804">Transcription</keyword>
<dbReference type="InterPro" id="IPR036390">
    <property type="entry name" value="WH_DNA-bd_sf"/>
</dbReference>
<dbReference type="PROSITE" id="PS50995">
    <property type="entry name" value="HTH_MARR_2"/>
    <property type="match status" value="1"/>
</dbReference>
<evidence type="ECO:0000256" key="5">
    <source>
        <dbReference type="ARBA" id="ARBA00023163"/>
    </source>
</evidence>
<evidence type="ECO:0000256" key="3">
    <source>
        <dbReference type="ARBA" id="ARBA00023015"/>
    </source>
</evidence>
<feature type="compositionally biased region" description="Basic and acidic residues" evidence="6">
    <location>
        <begin position="150"/>
        <end position="168"/>
    </location>
</feature>
<dbReference type="InterPro" id="IPR055166">
    <property type="entry name" value="Transc_reg_Sar_Rot_HTH"/>
</dbReference>
<dbReference type="InterPro" id="IPR000835">
    <property type="entry name" value="HTH_MarR-typ"/>
</dbReference>
<keyword evidence="4" id="KW-0238">DNA-binding</keyword>
<dbReference type="EMBL" id="JAMTCO010000017">
    <property type="protein sequence ID" value="MCP2273574.1"/>
    <property type="molecule type" value="Genomic_DNA"/>
</dbReference>
<evidence type="ECO:0000259" key="7">
    <source>
        <dbReference type="PROSITE" id="PS50995"/>
    </source>
</evidence>
<dbReference type="Gene3D" id="1.10.10.10">
    <property type="entry name" value="Winged helix-like DNA-binding domain superfamily/Winged helix DNA-binding domain"/>
    <property type="match status" value="1"/>
</dbReference>
<dbReference type="PANTHER" id="PTHR33164">
    <property type="entry name" value="TRANSCRIPTIONAL REGULATOR, MARR FAMILY"/>
    <property type="match status" value="1"/>
</dbReference>
<dbReference type="Proteomes" id="UP001205185">
    <property type="component" value="Unassembled WGS sequence"/>
</dbReference>
<evidence type="ECO:0000313" key="8">
    <source>
        <dbReference type="EMBL" id="MCP2273574.1"/>
    </source>
</evidence>
<dbReference type="SUPFAM" id="SSF46785">
    <property type="entry name" value="Winged helix' DNA-binding domain"/>
    <property type="match status" value="1"/>
</dbReference>
<evidence type="ECO:0000313" key="9">
    <source>
        <dbReference type="Proteomes" id="UP001205185"/>
    </source>
</evidence>
<sequence>MISTPSNDEDPLALERQVCFALAIASRSVIGLYRPLLEPMGLTHPQYLVMLALWGRTPLSVKELSGMLALDPGTLSPLLKRLEAVGYIRRDRAVTDERQLAVRLTPTGTALRERALSIPSAVVERLGMRIEDLLLLHGSLTRVIEAAGERENTAAGEREDTAAGEKAHPVAGEDLVVGEKGQP</sequence>
<dbReference type="SMART" id="SM00347">
    <property type="entry name" value="HTH_MARR"/>
    <property type="match status" value="1"/>
</dbReference>
<proteinExistence type="predicted"/>